<feature type="transmembrane region" description="Helical" evidence="6">
    <location>
        <begin position="282"/>
        <end position="302"/>
    </location>
</feature>
<sequence>MYGGIRAAVERCKPCAAMVATQCIYAAMTLWAKAAFSRGTSPFVFVVYRQGFATLVLAPVAIMAKRTRLEEMSLGLKGFFLVFMAALLGATVNQYLCYQALHMTSPSLTMALINTVPAITFVMAAIVGQERVDVRELSSIAKIFGTVVCVGGAFTMAFFKGPKLLNHSHGDSSSAIILHTPRSKWVMGALIQACSCCCWSIWLILQAPICKYYMDPLTLSAWTCFLSTLQSAAITFFLLPDQSAWKIGSLFELSSCIFAGVFASGVCFFLQSWCISARGALYSAMFNPLSTVITTAVAAIFLYEVLHVGSLLGAAAIIAGLYIVLWGKAVDLKRGRVPDPSKDLAKANVNEPCETLQEIELDGRRLDQVALSTTPHGSWMHNITVVGRGIVRLPWPDWSCYELVKEVMEEEVRSRGY</sequence>
<reference evidence="9" key="1">
    <citation type="submission" date="2024-06" db="EMBL/GenBank/DDBJ databases">
        <authorList>
            <person name="Ryan C."/>
        </authorList>
    </citation>
    <scope>NUCLEOTIDE SEQUENCE [LARGE SCALE GENOMIC DNA]</scope>
</reference>
<accession>A0ABC9G5T6</accession>
<protein>
    <recommendedName>
        <fullName evidence="7">EamA domain-containing protein</fullName>
    </recommendedName>
</protein>
<evidence type="ECO:0000259" key="7">
    <source>
        <dbReference type="Pfam" id="PF00892"/>
    </source>
</evidence>
<comment type="subcellular location">
    <subcellularLocation>
        <location evidence="1">Membrane</location>
        <topology evidence="1">Multi-pass membrane protein</topology>
    </subcellularLocation>
</comment>
<evidence type="ECO:0000256" key="2">
    <source>
        <dbReference type="ARBA" id="ARBA00007635"/>
    </source>
</evidence>
<evidence type="ECO:0000256" key="4">
    <source>
        <dbReference type="ARBA" id="ARBA00022989"/>
    </source>
</evidence>
<feature type="transmembrane region" description="Helical" evidence="6">
    <location>
        <begin position="74"/>
        <end position="96"/>
    </location>
</feature>
<feature type="transmembrane region" description="Helical" evidence="6">
    <location>
        <begin position="140"/>
        <end position="159"/>
    </location>
</feature>
<organism evidence="8 9">
    <name type="scientific">Urochloa decumbens</name>
    <dbReference type="NCBI Taxonomy" id="240449"/>
    <lineage>
        <taxon>Eukaryota</taxon>
        <taxon>Viridiplantae</taxon>
        <taxon>Streptophyta</taxon>
        <taxon>Embryophyta</taxon>
        <taxon>Tracheophyta</taxon>
        <taxon>Spermatophyta</taxon>
        <taxon>Magnoliopsida</taxon>
        <taxon>Liliopsida</taxon>
        <taxon>Poales</taxon>
        <taxon>Poaceae</taxon>
        <taxon>PACMAD clade</taxon>
        <taxon>Panicoideae</taxon>
        <taxon>Panicodae</taxon>
        <taxon>Paniceae</taxon>
        <taxon>Melinidinae</taxon>
        <taxon>Urochloa</taxon>
    </lineage>
</organism>
<dbReference type="SUPFAM" id="SSF103481">
    <property type="entry name" value="Multidrug resistance efflux transporter EmrE"/>
    <property type="match status" value="2"/>
</dbReference>
<gene>
    <name evidence="8" type="ORF">URODEC1_LOCUS112709</name>
</gene>
<dbReference type="Proteomes" id="UP001497457">
    <property type="component" value="Chromosome 8b"/>
</dbReference>
<feature type="transmembrane region" description="Helical" evidence="6">
    <location>
        <begin position="185"/>
        <end position="205"/>
    </location>
</feature>
<proteinExistence type="inferred from homology"/>
<feature type="domain" description="EamA" evidence="7">
    <location>
        <begin position="18"/>
        <end position="150"/>
    </location>
</feature>
<keyword evidence="5 6" id="KW-0472">Membrane</keyword>
<dbReference type="InterPro" id="IPR000620">
    <property type="entry name" value="EamA_dom"/>
</dbReference>
<feature type="transmembrane region" description="Helical" evidence="6">
    <location>
        <begin position="217"/>
        <end position="239"/>
    </location>
</feature>
<feature type="domain" description="EamA" evidence="7">
    <location>
        <begin position="187"/>
        <end position="325"/>
    </location>
</feature>
<dbReference type="GO" id="GO:0016020">
    <property type="term" value="C:membrane"/>
    <property type="evidence" value="ECO:0007669"/>
    <property type="project" value="UniProtKB-SubCell"/>
</dbReference>
<keyword evidence="3 6" id="KW-0812">Transmembrane</keyword>
<dbReference type="AlphaFoldDB" id="A0ABC9G5T6"/>
<evidence type="ECO:0000256" key="1">
    <source>
        <dbReference type="ARBA" id="ARBA00004141"/>
    </source>
</evidence>
<name>A0ABC9G5T6_9POAL</name>
<evidence type="ECO:0000313" key="9">
    <source>
        <dbReference type="Proteomes" id="UP001497457"/>
    </source>
</evidence>
<feature type="transmembrane region" description="Helical" evidence="6">
    <location>
        <begin position="108"/>
        <end position="128"/>
    </location>
</feature>
<dbReference type="PANTHER" id="PTHR31218">
    <property type="entry name" value="WAT1-RELATED PROTEIN"/>
    <property type="match status" value="1"/>
</dbReference>
<dbReference type="InterPro" id="IPR037185">
    <property type="entry name" value="EmrE-like"/>
</dbReference>
<evidence type="ECO:0000256" key="6">
    <source>
        <dbReference type="SAM" id="Phobius"/>
    </source>
</evidence>
<keyword evidence="4 6" id="KW-1133">Transmembrane helix</keyword>
<reference evidence="8 9" key="2">
    <citation type="submission" date="2024-10" db="EMBL/GenBank/DDBJ databases">
        <authorList>
            <person name="Ryan C."/>
        </authorList>
    </citation>
    <scope>NUCLEOTIDE SEQUENCE [LARGE SCALE GENOMIC DNA]</scope>
</reference>
<feature type="transmembrane region" description="Helical" evidence="6">
    <location>
        <begin position="308"/>
        <end position="326"/>
    </location>
</feature>
<dbReference type="EMBL" id="OZ075118">
    <property type="protein sequence ID" value="CAL5088262.1"/>
    <property type="molecule type" value="Genomic_DNA"/>
</dbReference>
<dbReference type="InterPro" id="IPR030184">
    <property type="entry name" value="WAT1-related"/>
</dbReference>
<evidence type="ECO:0000256" key="5">
    <source>
        <dbReference type="ARBA" id="ARBA00023136"/>
    </source>
</evidence>
<feature type="transmembrane region" description="Helical" evidence="6">
    <location>
        <begin position="251"/>
        <end position="270"/>
    </location>
</feature>
<keyword evidence="9" id="KW-1185">Reference proteome</keyword>
<dbReference type="Pfam" id="PF00892">
    <property type="entry name" value="EamA"/>
    <property type="match status" value="2"/>
</dbReference>
<evidence type="ECO:0000313" key="8">
    <source>
        <dbReference type="EMBL" id="CAL5088262.1"/>
    </source>
</evidence>
<feature type="transmembrane region" description="Helical" evidence="6">
    <location>
        <begin position="12"/>
        <end position="31"/>
    </location>
</feature>
<feature type="transmembrane region" description="Helical" evidence="6">
    <location>
        <begin position="43"/>
        <end position="62"/>
    </location>
</feature>
<comment type="similarity">
    <text evidence="2">Belongs to the drug/metabolite transporter (DMT) superfamily. Plant drug/metabolite exporter (P-DME) (TC 2.A.7.4) family.</text>
</comment>
<evidence type="ECO:0000256" key="3">
    <source>
        <dbReference type="ARBA" id="ARBA00022692"/>
    </source>
</evidence>